<comment type="caution">
    <text evidence="1">The sequence shown here is derived from an EMBL/GenBank/DDBJ whole genome shotgun (WGS) entry which is preliminary data.</text>
</comment>
<protein>
    <submittedName>
        <fullName evidence="1">Uncharacterized protein</fullName>
    </submittedName>
</protein>
<reference evidence="1" key="1">
    <citation type="submission" date="2019-08" db="EMBL/GenBank/DDBJ databases">
        <authorList>
            <person name="Kucharzyk K."/>
            <person name="Murdoch R.W."/>
            <person name="Higgins S."/>
            <person name="Loffler F."/>
        </authorList>
    </citation>
    <scope>NUCLEOTIDE SEQUENCE</scope>
</reference>
<dbReference type="EMBL" id="VSSQ01006226">
    <property type="protein sequence ID" value="MPM31963.1"/>
    <property type="molecule type" value="Genomic_DNA"/>
</dbReference>
<accession>A0A644YZQ1</accession>
<evidence type="ECO:0000313" key="1">
    <source>
        <dbReference type="EMBL" id="MPM31963.1"/>
    </source>
</evidence>
<gene>
    <name evidence="1" type="ORF">SDC9_78520</name>
</gene>
<proteinExistence type="predicted"/>
<organism evidence="1">
    <name type="scientific">bioreactor metagenome</name>
    <dbReference type="NCBI Taxonomy" id="1076179"/>
    <lineage>
        <taxon>unclassified sequences</taxon>
        <taxon>metagenomes</taxon>
        <taxon>ecological metagenomes</taxon>
    </lineage>
</organism>
<sequence>MAYGSSSGGSAEPAIGEQGYILVQAHAGDCTGRAEHLTHAGSSLGTFIADDDDIAGLDPPAENRLDALFLAVEHTGGALVHQHLLIHGAALDHGPVGCQVSSQNGNASHGGERLLDRTNHLVVIHVCLFIQLTDALAADGGKRGIEQTGLAKLMHYGKHTSGCIEILDVMFACRGEMAEIRNLGADIIGHEDIQVHTRLMGDGWKVKHRVGAAPEGHIYRQGIGKRLFCHNIKRTNIVLQQFHDLIPRLLGQPVTGAVYSGDRPIAGKPHSDGLGQAVHAVCGKHTAARTTGGACIVLIGEQLFITEQACCMGAYLLEHHRKTGAAAAIAGNFSGEHRTAGDKDRGNVDPGCSHQHTGYDLVTVGNEHQSIERMGGCHDLDGVGDDLAACKRVLHACMPHRYAVTDTDDRERDGVPPCLTHPCLDRLHNPVEMNVAGNDVIRPVYDADDRHMDFPVGPSQGLHQRPVGASLGSLGHLC</sequence>
<dbReference type="AlphaFoldDB" id="A0A644YZQ1"/>
<name>A0A644YZQ1_9ZZZZ</name>